<protein>
    <recommendedName>
        <fullName evidence="3">Ketoreductase (KR) domain-containing protein</fullName>
    </recommendedName>
</protein>
<proteinExistence type="predicted"/>
<evidence type="ECO:0008006" key="3">
    <source>
        <dbReference type="Google" id="ProtNLM"/>
    </source>
</evidence>
<evidence type="ECO:0000313" key="1">
    <source>
        <dbReference type="EMBL" id="KAF5849295.1"/>
    </source>
</evidence>
<comment type="caution">
    <text evidence="1">The sequence shown here is derived from an EMBL/GenBank/DDBJ whole genome shotgun (WGS) entry which is preliminary data.</text>
</comment>
<dbReference type="PANTHER" id="PTHR43775:SF29">
    <property type="entry name" value="ASPERFURANONE POLYKETIDE SYNTHASE AFOG-RELATED"/>
    <property type="match status" value="1"/>
</dbReference>
<dbReference type="GO" id="GO:0006633">
    <property type="term" value="P:fatty acid biosynthetic process"/>
    <property type="evidence" value="ECO:0007669"/>
    <property type="project" value="TreeGrafter"/>
</dbReference>
<gene>
    <name evidence="1" type="ORF">GGP41_006208</name>
</gene>
<dbReference type="AlphaFoldDB" id="A0A8H5ZHH5"/>
<dbReference type="PANTHER" id="PTHR43775">
    <property type="entry name" value="FATTY ACID SYNTHASE"/>
    <property type="match status" value="1"/>
</dbReference>
<dbReference type="EMBL" id="WNKQ01000009">
    <property type="protein sequence ID" value="KAF5849295.1"/>
    <property type="molecule type" value="Genomic_DNA"/>
</dbReference>
<dbReference type="GO" id="GO:0004312">
    <property type="term" value="F:fatty acid synthase activity"/>
    <property type="evidence" value="ECO:0007669"/>
    <property type="project" value="TreeGrafter"/>
</dbReference>
<dbReference type="InterPro" id="IPR050091">
    <property type="entry name" value="PKS_NRPS_Biosynth_Enz"/>
</dbReference>
<accession>A0A8H5ZHH5</accession>
<reference evidence="1" key="1">
    <citation type="submission" date="2019-11" db="EMBL/GenBank/DDBJ databases">
        <title>Bipolaris sorokiniana Genome sequencing.</title>
        <authorList>
            <person name="Wang H."/>
        </authorList>
    </citation>
    <scope>NUCLEOTIDE SEQUENCE</scope>
</reference>
<organism evidence="1 2">
    <name type="scientific">Cochliobolus sativus</name>
    <name type="common">Common root rot and spot blotch fungus</name>
    <name type="synonym">Bipolaris sorokiniana</name>
    <dbReference type="NCBI Taxonomy" id="45130"/>
    <lineage>
        <taxon>Eukaryota</taxon>
        <taxon>Fungi</taxon>
        <taxon>Dikarya</taxon>
        <taxon>Ascomycota</taxon>
        <taxon>Pezizomycotina</taxon>
        <taxon>Dothideomycetes</taxon>
        <taxon>Pleosporomycetidae</taxon>
        <taxon>Pleosporales</taxon>
        <taxon>Pleosporineae</taxon>
        <taxon>Pleosporaceae</taxon>
        <taxon>Bipolaris</taxon>
    </lineage>
</organism>
<dbReference type="GO" id="GO:0044550">
    <property type="term" value="P:secondary metabolite biosynthetic process"/>
    <property type="evidence" value="ECO:0007669"/>
    <property type="project" value="TreeGrafter"/>
</dbReference>
<dbReference type="Gene3D" id="3.40.50.720">
    <property type="entry name" value="NAD(P)-binding Rossmann-like Domain"/>
    <property type="match status" value="1"/>
</dbReference>
<sequence length="196" mass="21474">MSQHAFANRLAGNNFQDEFAAFRRGQGLPAMTIDIGYLLSVGFIAGQDVYADHVKAMGLKVMQTSDLHGLLAAAIEGLSKHPGQVMCGLPFNEHGDTWYWIYDARFGALRNLATGTSANKGQVVSLREELVRCGTISEEAVQIITKAMVQRLASLMMISEEDMAVECSVFDVMQNIPMTQLACNLAEKSKLLVERS</sequence>
<dbReference type="Proteomes" id="UP000624244">
    <property type="component" value="Unassembled WGS sequence"/>
</dbReference>
<name>A0A8H5ZHH5_COCSA</name>
<evidence type="ECO:0000313" key="2">
    <source>
        <dbReference type="Proteomes" id="UP000624244"/>
    </source>
</evidence>